<comment type="similarity">
    <text evidence="1 8 9 10">Belongs to the TRAFAC class TrmE-Era-EngA-EngB-Septin-like GTPase superfamily. EngA (Der) GTPase family.</text>
</comment>
<dbReference type="InterPro" id="IPR031166">
    <property type="entry name" value="G_ENGA"/>
</dbReference>
<evidence type="ECO:0000256" key="10">
    <source>
        <dbReference type="RuleBase" id="RU004481"/>
    </source>
</evidence>
<keyword evidence="13" id="KW-1185">Reference proteome</keyword>
<evidence type="ECO:0000256" key="5">
    <source>
        <dbReference type="ARBA" id="ARBA00022741"/>
    </source>
</evidence>
<evidence type="ECO:0000256" key="6">
    <source>
        <dbReference type="ARBA" id="ARBA00023134"/>
    </source>
</evidence>
<dbReference type="RefSeq" id="WP_106199380.1">
    <property type="nucleotide sequence ID" value="NZ_JAXEIU010000037.1"/>
</dbReference>
<dbReference type="SMART" id="SM00382">
    <property type="entry name" value="AAA"/>
    <property type="match status" value="2"/>
</dbReference>
<dbReference type="Gene3D" id="3.30.300.20">
    <property type="match status" value="1"/>
</dbReference>
<name>A0ABX5LKG3_9BACT</name>
<keyword evidence="4 10" id="KW-0677">Repeat</keyword>
<evidence type="ECO:0000256" key="7">
    <source>
        <dbReference type="ARBA" id="ARBA00032345"/>
    </source>
</evidence>
<dbReference type="NCBIfam" id="TIGR00231">
    <property type="entry name" value="small_GTP"/>
    <property type="match status" value="2"/>
</dbReference>
<dbReference type="CDD" id="cd01894">
    <property type="entry name" value="EngA1"/>
    <property type="match status" value="1"/>
</dbReference>
<dbReference type="InterPro" id="IPR016484">
    <property type="entry name" value="GTPase_Der"/>
</dbReference>
<keyword evidence="6 8" id="KW-0342">GTP-binding</keyword>
<evidence type="ECO:0000259" key="11">
    <source>
        <dbReference type="PROSITE" id="PS51712"/>
    </source>
</evidence>
<evidence type="ECO:0000256" key="8">
    <source>
        <dbReference type="HAMAP-Rule" id="MF_00195"/>
    </source>
</evidence>
<dbReference type="Proteomes" id="UP000245523">
    <property type="component" value="Unassembled WGS sequence"/>
</dbReference>
<keyword evidence="3 8" id="KW-0690">Ribosome biogenesis</keyword>
<dbReference type="PIRSF" id="PIRSF006485">
    <property type="entry name" value="GTP-binding_EngA"/>
    <property type="match status" value="1"/>
</dbReference>
<dbReference type="Gene3D" id="3.40.50.300">
    <property type="entry name" value="P-loop containing nucleotide triphosphate hydrolases"/>
    <property type="match status" value="2"/>
</dbReference>
<dbReference type="InterPro" id="IPR027417">
    <property type="entry name" value="P-loop_NTPase"/>
</dbReference>
<feature type="binding site" evidence="8">
    <location>
        <begin position="187"/>
        <end position="194"/>
    </location>
    <ligand>
        <name>GTP</name>
        <dbReference type="ChEBI" id="CHEBI:37565"/>
        <label>2</label>
    </ligand>
</feature>
<evidence type="ECO:0000256" key="4">
    <source>
        <dbReference type="ARBA" id="ARBA00022737"/>
    </source>
</evidence>
<accession>A0ABX5LKG3</accession>
<dbReference type="CDD" id="cd01895">
    <property type="entry name" value="EngA2"/>
    <property type="match status" value="1"/>
</dbReference>
<dbReference type="InterPro" id="IPR015946">
    <property type="entry name" value="KH_dom-like_a/b"/>
</dbReference>
<proteinExistence type="inferred from homology"/>
<feature type="binding site" evidence="8">
    <location>
        <begin position="122"/>
        <end position="125"/>
    </location>
    <ligand>
        <name>GTP</name>
        <dbReference type="ChEBI" id="CHEBI:37565"/>
        <label>1</label>
    </ligand>
</feature>
<evidence type="ECO:0000313" key="13">
    <source>
        <dbReference type="Proteomes" id="UP000245523"/>
    </source>
</evidence>
<feature type="binding site" evidence="8">
    <location>
        <begin position="234"/>
        <end position="238"/>
    </location>
    <ligand>
        <name>GTP</name>
        <dbReference type="ChEBI" id="CHEBI:37565"/>
        <label>2</label>
    </ligand>
</feature>
<dbReference type="Pfam" id="PF01926">
    <property type="entry name" value="MMR_HSR1"/>
    <property type="match status" value="2"/>
</dbReference>
<dbReference type="InterPro" id="IPR032859">
    <property type="entry name" value="KH_dom-like"/>
</dbReference>
<dbReference type="PROSITE" id="PS51712">
    <property type="entry name" value="G_ENGA"/>
    <property type="match status" value="2"/>
</dbReference>
<dbReference type="SUPFAM" id="SSF52540">
    <property type="entry name" value="P-loop containing nucleoside triphosphate hydrolases"/>
    <property type="match status" value="2"/>
</dbReference>
<dbReference type="Pfam" id="PF14714">
    <property type="entry name" value="KH_dom-like"/>
    <property type="match status" value="1"/>
</dbReference>
<feature type="binding site" evidence="8">
    <location>
        <begin position="58"/>
        <end position="62"/>
    </location>
    <ligand>
        <name>GTP</name>
        <dbReference type="ChEBI" id="CHEBI:37565"/>
        <label>1</label>
    </ligand>
</feature>
<reference evidence="12 13" key="1">
    <citation type="submission" date="2018-05" db="EMBL/GenBank/DDBJ databases">
        <title>Animal gut microbial communities from fecal samples from Wisconsin, USA.</title>
        <authorList>
            <person name="Neumann A."/>
        </authorList>
    </citation>
    <scope>NUCLEOTIDE SEQUENCE [LARGE SCALE GENOMIC DNA]</scope>
    <source>
        <strain evidence="12 13">UWS4</strain>
    </source>
</reference>
<dbReference type="InterPro" id="IPR006073">
    <property type="entry name" value="GTP-bd"/>
</dbReference>
<sequence>MAKLPVVCIVGRPNVGKSSLFNRILGRRAAVVSDREGVTRDRHYQTASYHGREFTVVDTGGFLPDDTVDVLAANVRDQIFAAIQEADLILFMVDSRVGITKLDDQFAKMIRKLDKQVLLVANKSELPEDRSESWEFFSLGMGQPRTISALTGYACLSLLDEVISLLPNKGVSSKEEEKRPIRFAILGRPNAGKSTLLNRLLGEERVVVSDIPGTTRDSIDCTFTADGEKFVVTDTAGLRKKAKVDDEVEIFSNMRSQESIRRSDLSLLVIDATLGISEQDFRIIQDIRQAGKGLIIILNKWDILPNKTEKSFDHIVKEMREREPQFEYIPTLSISAKEGQRVHRILQEIRSVYANCRRVIGRDRVAEVFADAIAKNPHPAHAGRLVKLTRACQIMVEPPVIDIETRNPEGVDESYKRYLLKTFFEAFHLNGAPLRLNFDRKLILRKDEDLEQFTLASDSVSTRVHTDRNLGRQNRKR</sequence>
<keyword evidence="5 8" id="KW-0547">Nucleotide-binding</keyword>
<gene>
    <name evidence="8" type="primary">der</name>
    <name evidence="12" type="ORF">B0H50_1234</name>
</gene>
<feature type="binding site" evidence="8">
    <location>
        <begin position="11"/>
        <end position="18"/>
    </location>
    <ligand>
        <name>GTP</name>
        <dbReference type="ChEBI" id="CHEBI:37565"/>
        <label>1</label>
    </ligand>
</feature>
<dbReference type="NCBIfam" id="TIGR03594">
    <property type="entry name" value="GTPase_EngA"/>
    <property type="match status" value="1"/>
</dbReference>
<protein>
    <recommendedName>
        <fullName evidence="2 8">GTPase Der</fullName>
    </recommendedName>
    <alternativeName>
        <fullName evidence="7 8">GTP-binding protein EngA</fullName>
    </alternativeName>
</protein>
<evidence type="ECO:0000313" key="12">
    <source>
        <dbReference type="EMBL" id="PWK94123.1"/>
    </source>
</evidence>
<dbReference type="EMBL" id="QGHD01000023">
    <property type="protein sequence ID" value="PWK94123.1"/>
    <property type="molecule type" value="Genomic_DNA"/>
</dbReference>
<feature type="domain" description="EngA-type G" evidence="11">
    <location>
        <begin position="181"/>
        <end position="357"/>
    </location>
</feature>
<dbReference type="PANTHER" id="PTHR43834:SF6">
    <property type="entry name" value="GTPASE DER"/>
    <property type="match status" value="1"/>
</dbReference>
<dbReference type="PRINTS" id="PR00326">
    <property type="entry name" value="GTP1OBG"/>
</dbReference>
<dbReference type="PANTHER" id="PTHR43834">
    <property type="entry name" value="GTPASE DER"/>
    <property type="match status" value="1"/>
</dbReference>
<feature type="binding site" evidence="8">
    <location>
        <begin position="299"/>
        <end position="302"/>
    </location>
    <ligand>
        <name>GTP</name>
        <dbReference type="ChEBI" id="CHEBI:37565"/>
        <label>2</label>
    </ligand>
</feature>
<evidence type="ECO:0000256" key="3">
    <source>
        <dbReference type="ARBA" id="ARBA00022517"/>
    </source>
</evidence>
<dbReference type="InterPro" id="IPR003593">
    <property type="entry name" value="AAA+_ATPase"/>
</dbReference>
<comment type="subunit">
    <text evidence="8">Associates with the 50S ribosomal subunit.</text>
</comment>
<comment type="function">
    <text evidence="8 10">GTPase that plays an essential role in the late steps of ribosome biogenesis.</text>
</comment>
<organism evidence="12 13">
    <name type="scientific">Hallerella porci</name>
    <dbReference type="NCBI Taxonomy" id="1945871"/>
    <lineage>
        <taxon>Bacteria</taxon>
        <taxon>Pseudomonadati</taxon>
        <taxon>Fibrobacterota</taxon>
        <taxon>Fibrobacteria</taxon>
        <taxon>Fibrobacterales</taxon>
        <taxon>Fibrobacteraceae</taxon>
        <taxon>Hallerella</taxon>
    </lineage>
</organism>
<evidence type="ECO:0000256" key="9">
    <source>
        <dbReference type="PROSITE-ProRule" id="PRU01049"/>
    </source>
</evidence>
<comment type="caution">
    <text evidence="12">The sequence shown here is derived from an EMBL/GenBank/DDBJ whole genome shotgun (WGS) entry which is preliminary data.</text>
</comment>
<evidence type="ECO:0000256" key="1">
    <source>
        <dbReference type="ARBA" id="ARBA00008279"/>
    </source>
</evidence>
<evidence type="ECO:0000256" key="2">
    <source>
        <dbReference type="ARBA" id="ARBA00020953"/>
    </source>
</evidence>
<dbReference type="HAMAP" id="MF_00195">
    <property type="entry name" value="GTPase_Der"/>
    <property type="match status" value="1"/>
</dbReference>
<dbReference type="InterPro" id="IPR005225">
    <property type="entry name" value="Small_GTP-bd"/>
</dbReference>
<feature type="domain" description="EngA-type G" evidence="11">
    <location>
        <begin position="5"/>
        <end position="170"/>
    </location>
</feature>